<dbReference type="EMBL" id="JAPWTJ010002693">
    <property type="protein sequence ID" value="KAJ8964925.1"/>
    <property type="molecule type" value="Genomic_DNA"/>
</dbReference>
<protein>
    <submittedName>
        <fullName evidence="1">Uncharacterized protein</fullName>
    </submittedName>
</protein>
<keyword evidence="2" id="KW-1185">Reference proteome</keyword>
<evidence type="ECO:0000313" key="1">
    <source>
        <dbReference type="EMBL" id="KAJ8964925.1"/>
    </source>
</evidence>
<name>A0ABQ9IT89_9CUCU</name>
<reference evidence="1" key="1">
    <citation type="journal article" date="2023" name="Insect Mol. Biol.">
        <title>Genome sequencing provides insights into the evolution of gene families encoding plant cell wall-degrading enzymes in longhorned beetles.</title>
        <authorList>
            <person name="Shin N.R."/>
            <person name="Okamura Y."/>
            <person name="Kirsch R."/>
            <person name="Pauchet Y."/>
        </authorList>
    </citation>
    <scope>NUCLEOTIDE SEQUENCE</scope>
    <source>
        <strain evidence="1">MMC_N1</strain>
    </source>
</reference>
<comment type="caution">
    <text evidence="1">The sequence shown here is derived from an EMBL/GenBank/DDBJ whole genome shotgun (WGS) entry which is preliminary data.</text>
</comment>
<gene>
    <name evidence="1" type="ORF">NQ317_014458</name>
</gene>
<dbReference type="Proteomes" id="UP001162164">
    <property type="component" value="Unassembled WGS sequence"/>
</dbReference>
<proteinExistence type="predicted"/>
<evidence type="ECO:0000313" key="2">
    <source>
        <dbReference type="Proteomes" id="UP001162164"/>
    </source>
</evidence>
<organism evidence="1 2">
    <name type="scientific">Molorchus minor</name>
    <dbReference type="NCBI Taxonomy" id="1323400"/>
    <lineage>
        <taxon>Eukaryota</taxon>
        <taxon>Metazoa</taxon>
        <taxon>Ecdysozoa</taxon>
        <taxon>Arthropoda</taxon>
        <taxon>Hexapoda</taxon>
        <taxon>Insecta</taxon>
        <taxon>Pterygota</taxon>
        <taxon>Neoptera</taxon>
        <taxon>Endopterygota</taxon>
        <taxon>Coleoptera</taxon>
        <taxon>Polyphaga</taxon>
        <taxon>Cucujiformia</taxon>
        <taxon>Chrysomeloidea</taxon>
        <taxon>Cerambycidae</taxon>
        <taxon>Lamiinae</taxon>
        <taxon>Monochamini</taxon>
        <taxon>Molorchus</taxon>
    </lineage>
</organism>
<accession>A0ABQ9IT89</accession>
<sequence length="72" mass="8685">MSRLFQAFINNVDYFAEGYSLIGYALYHWKTLRSRSFVVHFTKDNRKRQSVSMQYLPVYWQASLLQDIQTQQ</sequence>